<dbReference type="Proteomes" id="UP000244052">
    <property type="component" value="Unassembled WGS sequence"/>
</dbReference>
<dbReference type="RefSeq" id="WP_108233652.1">
    <property type="nucleotide sequence ID" value="NZ_QASO01000063.1"/>
</dbReference>
<accession>A0A2T5PMU0</accession>
<evidence type="ECO:0000313" key="2">
    <source>
        <dbReference type="Proteomes" id="UP000244052"/>
    </source>
</evidence>
<evidence type="ECO:0008006" key="3">
    <source>
        <dbReference type="Google" id="ProtNLM"/>
    </source>
</evidence>
<keyword evidence="2" id="KW-1185">Reference proteome</keyword>
<protein>
    <recommendedName>
        <fullName evidence="3">HAD family hydrolase</fullName>
    </recommendedName>
</protein>
<comment type="caution">
    <text evidence="1">The sequence shown here is derived from an EMBL/GenBank/DDBJ whole genome shotgun (WGS) entry which is preliminary data.</text>
</comment>
<reference evidence="1 2" key="1">
    <citation type="submission" date="2018-04" db="EMBL/GenBank/DDBJ databases">
        <title>Pseudomonas sp. nov., isolated from mangrove soil.</title>
        <authorList>
            <person name="Chen C."/>
        </authorList>
    </citation>
    <scope>NUCLEOTIDE SEQUENCE [LARGE SCALE GENOMIC DNA]</scope>
    <source>
        <strain evidence="1 2">JCM 14246</strain>
    </source>
</reference>
<dbReference type="EMBL" id="QASO01000063">
    <property type="protein sequence ID" value="PTU79044.1"/>
    <property type="molecule type" value="Genomic_DNA"/>
</dbReference>
<sequence length="102" mass="11324">MPIAVIFDGVGTLLRIQGGQHPYPRLLKLGKARGCSPRTDDIDFLRHQPLTLSGSTRFLGMRAASDELAVLEQVLADEVECIEPYPGERNALCLLPNRRIRV</sequence>
<proteinExistence type="predicted"/>
<name>A0A2T5PMU0_ECTOL</name>
<gene>
    <name evidence="1" type="ORF">DBO86_10785</name>
</gene>
<evidence type="ECO:0000313" key="1">
    <source>
        <dbReference type="EMBL" id="PTU79044.1"/>
    </source>
</evidence>
<organism evidence="1 2">
    <name type="scientific">Ectopseudomonas oleovorans</name>
    <name type="common">Pseudomonas oleovorans</name>
    <dbReference type="NCBI Taxonomy" id="301"/>
    <lineage>
        <taxon>Bacteria</taxon>
        <taxon>Pseudomonadati</taxon>
        <taxon>Pseudomonadota</taxon>
        <taxon>Gammaproteobacteria</taxon>
        <taxon>Pseudomonadales</taxon>
        <taxon>Pseudomonadaceae</taxon>
        <taxon>Ectopseudomonas</taxon>
    </lineage>
</organism>
<dbReference type="AlphaFoldDB" id="A0A2T5PMU0"/>